<evidence type="ECO:0000313" key="1">
    <source>
        <dbReference type="EMBL" id="GAH91726.1"/>
    </source>
</evidence>
<sequence>MKNGTKVILGAKRILFEKYQGKWERYFRESEEKYKENFPDDQFLTIQNVSFKVRDLALSCFSKLYAANDLHVVRVLARTGLLVYGYEDIDIGTNPRNEKNYIFLRNLIIKLSKKSG</sequence>
<gene>
    <name evidence="1" type="ORF">S06H3_03353</name>
</gene>
<feature type="non-terminal residue" evidence="1">
    <location>
        <position position="116"/>
    </location>
</feature>
<protein>
    <submittedName>
        <fullName evidence="1">Uncharacterized protein</fullName>
    </submittedName>
</protein>
<dbReference type="AlphaFoldDB" id="X1JAI3"/>
<name>X1JAI3_9ZZZZ</name>
<organism evidence="1">
    <name type="scientific">marine sediment metagenome</name>
    <dbReference type="NCBI Taxonomy" id="412755"/>
    <lineage>
        <taxon>unclassified sequences</taxon>
        <taxon>metagenomes</taxon>
        <taxon>ecological metagenomes</taxon>
    </lineage>
</organism>
<dbReference type="EMBL" id="BARV01001083">
    <property type="protein sequence ID" value="GAH91726.1"/>
    <property type="molecule type" value="Genomic_DNA"/>
</dbReference>
<reference evidence="1" key="1">
    <citation type="journal article" date="2014" name="Front. Microbiol.">
        <title>High frequency of phylogenetically diverse reductive dehalogenase-homologous genes in deep subseafloor sedimentary metagenomes.</title>
        <authorList>
            <person name="Kawai M."/>
            <person name="Futagami T."/>
            <person name="Toyoda A."/>
            <person name="Takaki Y."/>
            <person name="Nishi S."/>
            <person name="Hori S."/>
            <person name="Arai W."/>
            <person name="Tsubouchi T."/>
            <person name="Morono Y."/>
            <person name="Uchiyama I."/>
            <person name="Ito T."/>
            <person name="Fujiyama A."/>
            <person name="Inagaki F."/>
            <person name="Takami H."/>
        </authorList>
    </citation>
    <scope>NUCLEOTIDE SEQUENCE</scope>
    <source>
        <strain evidence="1">Expedition CK06-06</strain>
    </source>
</reference>
<comment type="caution">
    <text evidence="1">The sequence shown here is derived from an EMBL/GenBank/DDBJ whole genome shotgun (WGS) entry which is preliminary data.</text>
</comment>
<accession>X1JAI3</accession>
<proteinExistence type="predicted"/>